<dbReference type="GeneID" id="6105532"/>
<dbReference type="EMBL" id="CAAKNF010000195">
    <property type="protein sequence ID" value="VIO97945.1"/>
    <property type="molecule type" value="Genomic_DNA"/>
</dbReference>
<feature type="region of interest" description="Disordered" evidence="1">
    <location>
        <begin position="413"/>
        <end position="437"/>
    </location>
</feature>
<reference evidence="2" key="2">
    <citation type="submission" date="2019-04" db="EMBL/GenBank/DDBJ databases">
        <authorList>
            <person name="Howe K."/>
            <person name="Paulini M."/>
            <person name="Williams G."/>
        </authorList>
    </citation>
    <scope>NUCLEOTIDE SEQUENCE [LARGE SCALE GENOMIC DNA]</scope>
    <source>
        <strain evidence="2">FR3</strain>
    </source>
</reference>
<dbReference type="OrthoDB" id="5828708at2759"/>
<protein>
    <submittedName>
        <fullName evidence="4">Bm5827</fullName>
    </submittedName>
</protein>
<sequence>MFALFYYLQYLLLLYSIFPCFIINRQISYAQYQYTSKLDYRRRPSHLIINNIKKLRPFKSTNIVTEPFDQQIKQSLQIMNNTILERSHDEFQNIIKQTYPRSKLFSSYSKNEMNRILPKVISPFLQNFNDNGNEEKPISVKPKLRSTSTTTATTTTTTTTTITITPLTSQPMLLSRISPGINIDEAKQARIQARWRKLGPLVKSIQYPYVRRNWNRIILTKDSNEPSHFSNRMQKIIKRLRQQQQQQQSAQILIDPEKVEKRPRVDGILLSNVEIKSKLFPNEVDEWPTEIVKPTTTTLSTTTTTTAIVTTTVPVTNFVTEITPKPTTIDTIAFTDNAPTIIPTTTITSTIASSLSSSSLTTSIPTSITDFDSTTTTTEPNSFPFSTSSNDYHFRKITPAKKFKFAQKFRRQPRLKIRKPDDRGPLRGNQTASGRSPIILPQLEPLNLENKIGQESLNNDANGPSVDSSDLFGGASSSGFDNFDKSIEFKSESGKTEIDNAGFGTGKFPTDEYGLTGFGGGKPPPVDFSQANVGIFGSSEHKQSTDDHNTIISTDHETTKMTTERIDSTDSSVETTSLQTTQHLSITSSTNSQSVLKNSGLIPALPPSEFDGDFGTGKRGAVLGGTFRGTQTGFNNFDNEVKESIFTGDSALTPNRLGPTGDGLGPPIPSGAAIPPPVPAVGIGGAAAGILPTLSDRYIKTQNPPTTIKPSALLNFLTKADIGFNQAINHFEQGTPIESAAIDILEVALGSEKLDSQAKLLGHIDRTIGIDNLQRLQRWVNTGGALDALKEQLANFVKNYTIPENLLPTVPPQLQYLFAPGRKR</sequence>
<reference evidence="3" key="1">
    <citation type="journal article" date="2007" name="Science">
        <title>Draft genome of the filarial nematode parasite Brugia malayi.</title>
        <authorList>
            <person name="Ghedin E."/>
            <person name="Wang S."/>
            <person name="Spiro D."/>
            <person name="Caler E."/>
            <person name="Zhao Q."/>
            <person name="Crabtree J."/>
            <person name="Allen J.E."/>
            <person name="Delcher A.L."/>
            <person name="Guiliano D.B."/>
            <person name="Miranda-Saavedra D."/>
            <person name="Angiuoli S.V."/>
            <person name="Creasy T."/>
            <person name="Amedeo P."/>
            <person name="Haas B."/>
            <person name="El-Sayed N.M."/>
            <person name="Wortman J.R."/>
            <person name="Feldblyum T."/>
            <person name="Tallon L."/>
            <person name="Schatz M."/>
            <person name="Shumway M."/>
            <person name="Koo H."/>
            <person name="Salzberg S.L."/>
            <person name="Schobel S."/>
            <person name="Pertea M."/>
            <person name="Pop M."/>
            <person name="White O."/>
            <person name="Barton G.J."/>
            <person name="Carlow C.K."/>
            <person name="Crawford M.J."/>
            <person name="Daub J."/>
            <person name="Dimmic M.W."/>
            <person name="Estes C.F."/>
            <person name="Foster J.M."/>
            <person name="Ganatra M."/>
            <person name="Gregory W.F."/>
            <person name="Johnson N.M."/>
            <person name="Jin J."/>
            <person name="Komuniecki R."/>
            <person name="Korf I."/>
            <person name="Kumar S."/>
            <person name="Laney S."/>
            <person name="Li B.W."/>
            <person name="Li W."/>
            <person name="Lindblom T.H."/>
            <person name="Lustigman S."/>
            <person name="Ma D."/>
            <person name="Maina C.V."/>
            <person name="Martin D.M."/>
            <person name="McCarter J.P."/>
            <person name="McReynolds L."/>
            <person name="Mitreva M."/>
            <person name="Nutman T.B."/>
            <person name="Parkinson J."/>
            <person name="Peregrin-Alvarez J.M."/>
            <person name="Poole C."/>
            <person name="Ren Q."/>
            <person name="Saunders L."/>
            <person name="Sluder A.E."/>
            <person name="Smith K."/>
            <person name="Stanke M."/>
            <person name="Unnasch T.R."/>
            <person name="Ware J."/>
            <person name="Wei A.D."/>
            <person name="Weil G."/>
            <person name="Williams D.J."/>
            <person name="Zhang Y."/>
            <person name="Williams S.A."/>
            <person name="Fraser-Liggett C."/>
            <person name="Slatko B."/>
            <person name="Blaxter M.L."/>
            <person name="Scott A.L."/>
        </authorList>
    </citation>
    <scope>NUCLEOTIDE SEQUENCE</scope>
    <source>
        <strain evidence="3">FR3</strain>
    </source>
</reference>
<dbReference type="KEGG" id="bmy:BM_BM12326"/>
<proteinExistence type="predicted"/>
<accession>A0A8L7YID6</accession>
<gene>
    <name evidence="2" type="primary">Bm12326</name>
    <name evidence="2" type="ORF">BM_BM12326</name>
</gene>
<keyword evidence="3" id="KW-1185">Reference proteome</keyword>
<evidence type="ECO:0000313" key="2">
    <source>
        <dbReference type="EMBL" id="VIO97945.1"/>
    </source>
</evidence>
<evidence type="ECO:0000313" key="3">
    <source>
        <dbReference type="Proteomes" id="UP000006672"/>
    </source>
</evidence>
<reference evidence="4" key="3">
    <citation type="submission" date="2022-04" db="UniProtKB">
        <authorList>
            <consortium name="WormBaseParasite"/>
        </authorList>
    </citation>
    <scope>IDENTIFICATION</scope>
</reference>
<name>A0A4E9FLX7_BRUMA</name>
<accession>A0A4E9FLX7</accession>
<dbReference type="Proteomes" id="UP000006672">
    <property type="component" value="Unassembled WGS sequence"/>
</dbReference>
<organism evidence="2">
    <name type="scientific">Brugia malayi</name>
    <name type="common">Filarial nematode worm</name>
    <dbReference type="NCBI Taxonomy" id="6279"/>
    <lineage>
        <taxon>Eukaryota</taxon>
        <taxon>Metazoa</taxon>
        <taxon>Ecdysozoa</taxon>
        <taxon>Nematoda</taxon>
        <taxon>Chromadorea</taxon>
        <taxon>Rhabditida</taxon>
        <taxon>Spirurina</taxon>
        <taxon>Spiruromorpha</taxon>
        <taxon>Filarioidea</taxon>
        <taxon>Onchocercidae</taxon>
        <taxon>Brugia</taxon>
    </lineage>
</organism>
<dbReference type="CTD" id="6105532"/>
<evidence type="ECO:0000256" key="1">
    <source>
        <dbReference type="SAM" id="MobiDB-lite"/>
    </source>
</evidence>
<dbReference type="AlphaFoldDB" id="A0A4E9FLX7"/>
<dbReference type="WBParaSite" id="Bm12326.1">
    <property type="protein sequence ID" value="Bm12326.1"/>
    <property type="gene ID" value="WBGene00232587"/>
</dbReference>
<dbReference type="RefSeq" id="XP_042937441.1">
    <property type="nucleotide sequence ID" value="XM_043081507.1"/>
</dbReference>
<evidence type="ECO:0000313" key="4">
    <source>
        <dbReference type="WBParaSite" id="Bm12326.1"/>
    </source>
</evidence>